<evidence type="ECO:0000313" key="1">
    <source>
        <dbReference type="EMBL" id="KAL0128715.1"/>
    </source>
</evidence>
<keyword evidence="2" id="KW-1185">Reference proteome</keyword>
<dbReference type="EMBL" id="JADYXP020000003">
    <property type="protein sequence ID" value="KAL0128715.1"/>
    <property type="molecule type" value="Genomic_DNA"/>
</dbReference>
<proteinExistence type="predicted"/>
<dbReference type="AlphaFoldDB" id="A0AAW2GNU7"/>
<evidence type="ECO:0008006" key="3">
    <source>
        <dbReference type="Google" id="ProtNLM"/>
    </source>
</evidence>
<reference evidence="1 2" key="1">
    <citation type="submission" date="2023-03" db="EMBL/GenBank/DDBJ databases">
        <title>High recombination rates correlate with genetic variation in Cardiocondyla obscurior ants.</title>
        <authorList>
            <person name="Errbii M."/>
        </authorList>
    </citation>
    <scope>NUCLEOTIDE SEQUENCE [LARGE SCALE GENOMIC DNA]</scope>
    <source>
        <strain evidence="1">Alpha-2009</strain>
        <tissue evidence="1">Whole body</tissue>
    </source>
</reference>
<comment type="caution">
    <text evidence="1">The sequence shown here is derived from an EMBL/GenBank/DDBJ whole genome shotgun (WGS) entry which is preliminary data.</text>
</comment>
<name>A0AAW2GNU7_9HYME</name>
<organism evidence="1 2">
    <name type="scientific">Cardiocondyla obscurior</name>
    <dbReference type="NCBI Taxonomy" id="286306"/>
    <lineage>
        <taxon>Eukaryota</taxon>
        <taxon>Metazoa</taxon>
        <taxon>Ecdysozoa</taxon>
        <taxon>Arthropoda</taxon>
        <taxon>Hexapoda</taxon>
        <taxon>Insecta</taxon>
        <taxon>Pterygota</taxon>
        <taxon>Neoptera</taxon>
        <taxon>Endopterygota</taxon>
        <taxon>Hymenoptera</taxon>
        <taxon>Apocrita</taxon>
        <taxon>Aculeata</taxon>
        <taxon>Formicoidea</taxon>
        <taxon>Formicidae</taxon>
        <taxon>Myrmicinae</taxon>
        <taxon>Cardiocondyla</taxon>
    </lineage>
</organism>
<evidence type="ECO:0000313" key="2">
    <source>
        <dbReference type="Proteomes" id="UP001430953"/>
    </source>
</evidence>
<accession>A0AAW2GNU7</accession>
<gene>
    <name evidence="1" type="ORF">PUN28_003823</name>
</gene>
<dbReference type="Proteomes" id="UP001430953">
    <property type="component" value="Unassembled WGS sequence"/>
</dbReference>
<sequence>MRSRFNYCQFGITGRSLVRSLVRHAPLEGLTLAKVNAHSRRKGIQNANCVVRLLRREITLVTEFTFMRLTAAGGRNDAIPKRRAVVRIMEPPSNGEAGNRSSPLYCSRRSTEEFGGWHPLGSLTSLCAIA</sequence>
<protein>
    <recommendedName>
        <fullName evidence="3">Ribosomal protein L22</fullName>
    </recommendedName>
</protein>